<evidence type="ECO:0000313" key="1">
    <source>
        <dbReference type="EMBL" id="RAP75746.1"/>
    </source>
</evidence>
<organism evidence="1 2">
    <name type="scientific">Paenibacillus montanisoli</name>
    <dbReference type="NCBI Taxonomy" id="2081970"/>
    <lineage>
        <taxon>Bacteria</taxon>
        <taxon>Bacillati</taxon>
        <taxon>Bacillota</taxon>
        <taxon>Bacilli</taxon>
        <taxon>Bacillales</taxon>
        <taxon>Paenibacillaceae</taxon>
        <taxon>Paenibacillus</taxon>
    </lineage>
</organism>
<dbReference type="RefSeq" id="WP_112881971.1">
    <property type="nucleotide sequence ID" value="NZ_QLUW01000002.1"/>
</dbReference>
<keyword evidence="2" id="KW-1185">Reference proteome</keyword>
<sequence>MQHSNHNKEGRRKMLKRQLMMILLVLSIGFVLGACSNKDEGSDMDKENAYTSARIAEDKVNTLFATALLKDEKTPILDPVIGTEAKAKELLLSYFDESLVDKILAHYITDQKDGDNIIVNNEPFFSASILSTSQLDDVKIEGSKKEYTLTTSDQGVYSLKWIEDDDKYVVSNYEKK</sequence>
<reference evidence="1 2" key="1">
    <citation type="submission" date="2018-06" db="EMBL/GenBank/DDBJ databases">
        <title>Paenibacillus montanisoli sp. nov., isolated from mountain area soil.</title>
        <authorList>
            <person name="Wu M."/>
        </authorList>
    </citation>
    <scope>NUCLEOTIDE SEQUENCE [LARGE SCALE GENOMIC DNA]</scope>
    <source>
        <strain evidence="1 2">RA17</strain>
    </source>
</reference>
<protein>
    <submittedName>
        <fullName evidence="1">Uncharacterized protein</fullName>
    </submittedName>
</protein>
<comment type="caution">
    <text evidence="1">The sequence shown here is derived from an EMBL/GenBank/DDBJ whole genome shotgun (WGS) entry which is preliminary data.</text>
</comment>
<dbReference type="Proteomes" id="UP000249260">
    <property type="component" value="Unassembled WGS sequence"/>
</dbReference>
<dbReference type="AlphaFoldDB" id="A0A328U6W8"/>
<proteinExistence type="predicted"/>
<name>A0A328U6W8_9BACL</name>
<dbReference type="EMBL" id="QLUW01000002">
    <property type="protein sequence ID" value="RAP75746.1"/>
    <property type="molecule type" value="Genomic_DNA"/>
</dbReference>
<accession>A0A328U6W8</accession>
<evidence type="ECO:0000313" key="2">
    <source>
        <dbReference type="Proteomes" id="UP000249260"/>
    </source>
</evidence>
<dbReference type="OrthoDB" id="2595945at2"/>
<gene>
    <name evidence="1" type="ORF">DL346_09860</name>
</gene>